<sequence>MAEIVGLANRWKEAYTKRIKQTPEEKQAVLAAIAEFPLPDPNVFVPPPNAQDEDKPTEEELSQINEASIRSMASSTRLFALAVRKILEVLHGMADKAYPDPAVATERKLMLQRLSAFLGMSLEAFVIEVRMTVWDGTKAAFVNPHAGTDYLAAVGRGALREMVSDVIPYNDEDLKAIVGRFYALATDMQIHIDIDVSENETFVKEGKKNIVDSLVREEMIAIAEPYLMDCGAAIKKRKV</sequence>
<reference evidence="1 2" key="1">
    <citation type="journal article" date="2017" name="BMC Genomics">
        <title>Whole-genome assembly of Babesia ovata and comparative genomics between closely related pathogens.</title>
        <authorList>
            <person name="Yamagishi J."/>
            <person name="Asada M."/>
            <person name="Hakimi H."/>
            <person name="Tanaka T.Q."/>
            <person name="Sugimoto C."/>
            <person name="Kawazu S."/>
        </authorList>
    </citation>
    <scope>NUCLEOTIDE SEQUENCE [LARGE SCALE GENOMIC DNA]</scope>
    <source>
        <strain evidence="1 2">Miyake</strain>
    </source>
</reference>
<dbReference type="AlphaFoldDB" id="A0A2H6KGW9"/>
<keyword evidence="2" id="KW-1185">Reference proteome</keyword>
<dbReference type="EMBL" id="BDSA01000004">
    <property type="protein sequence ID" value="GBE62250.1"/>
    <property type="molecule type" value="Genomic_DNA"/>
</dbReference>
<dbReference type="Proteomes" id="UP000236319">
    <property type="component" value="Unassembled WGS sequence"/>
</dbReference>
<proteinExistence type="predicted"/>
<keyword evidence="1" id="KW-0808">Transferase</keyword>
<organism evidence="1 2">
    <name type="scientific">Babesia ovata</name>
    <dbReference type="NCBI Taxonomy" id="189622"/>
    <lineage>
        <taxon>Eukaryota</taxon>
        <taxon>Sar</taxon>
        <taxon>Alveolata</taxon>
        <taxon>Apicomplexa</taxon>
        <taxon>Aconoidasida</taxon>
        <taxon>Piroplasmida</taxon>
        <taxon>Babesiidae</taxon>
        <taxon>Babesia</taxon>
    </lineage>
</organism>
<keyword evidence="1" id="KW-0489">Methyltransferase</keyword>
<name>A0A2H6KGW9_9APIC</name>
<evidence type="ECO:0000313" key="1">
    <source>
        <dbReference type="EMBL" id="GBE62250.1"/>
    </source>
</evidence>
<protein>
    <submittedName>
        <fullName evidence="1">50S ribosomal L11 methyltransferase, putative</fullName>
    </submittedName>
</protein>
<dbReference type="GO" id="GO:0008168">
    <property type="term" value="F:methyltransferase activity"/>
    <property type="evidence" value="ECO:0007669"/>
    <property type="project" value="UniProtKB-KW"/>
</dbReference>
<dbReference type="GO" id="GO:0032259">
    <property type="term" value="P:methylation"/>
    <property type="evidence" value="ECO:0007669"/>
    <property type="project" value="UniProtKB-KW"/>
</dbReference>
<dbReference type="RefSeq" id="XP_028868493.1">
    <property type="nucleotide sequence ID" value="XM_029012660.1"/>
</dbReference>
<accession>A0A2H6KGW9</accession>
<evidence type="ECO:0000313" key="2">
    <source>
        <dbReference type="Proteomes" id="UP000236319"/>
    </source>
</evidence>
<dbReference type="GeneID" id="39876020"/>
<comment type="caution">
    <text evidence="1">The sequence shown here is derived from an EMBL/GenBank/DDBJ whole genome shotgun (WGS) entry which is preliminary data.</text>
</comment>
<dbReference type="VEuPathDB" id="PiroplasmaDB:BOVATA_037430"/>
<gene>
    <name evidence="1" type="ORF">BOVATA_037430</name>
</gene>
<dbReference type="OrthoDB" id="10430416at2759"/>